<evidence type="ECO:0000313" key="2">
    <source>
        <dbReference type="EMBL" id="SYZ34708.1"/>
    </source>
</evidence>
<keyword evidence="3" id="KW-1185">Reference proteome</keyword>
<dbReference type="AlphaFoldDB" id="A0A383S9N8"/>
<name>A0A383S9N8_9ACTN</name>
<dbReference type="EMBL" id="UNQJ01000055">
    <property type="protein sequence ID" value="SYZ34708.1"/>
    <property type="molecule type" value="Genomic_DNA"/>
</dbReference>
<dbReference type="InterPro" id="IPR018929">
    <property type="entry name" value="DUF2510"/>
</dbReference>
<organism evidence="2 3">
    <name type="scientific">Propionibacterium australiense</name>
    <dbReference type="NCBI Taxonomy" id="119981"/>
    <lineage>
        <taxon>Bacteria</taxon>
        <taxon>Bacillati</taxon>
        <taxon>Actinomycetota</taxon>
        <taxon>Actinomycetes</taxon>
        <taxon>Propionibacteriales</taxon>
        <taxon>Propionibacteriaceae</taxon>
        <taxon>Propionibacterium</taxon>
    </lineage>
</organism>
<evidence type="ECO:0000313" key="3">
    <source>
        <dbReference type="Proteomes" id="UP000263928"/>
    </source>
</evidence>
<sequence length="31" mass="3513">MPVPGWYPDPAGTPGSYRYWDGHTWSEVTTT</sequence>
<dbReference type="Proteomes" id="UP000263928">
    <property type="component" value="Unassembled WGS sequence"/>
</dbReference>
<feature type="non-terminal residue" evidence="2">
    <location>
        <position position="31"/>
    </location>
</feature>
<dbReference type="RefSeq" id="WP_147383086.1">
    <property type="nucleotide sequence ID" value="NZ_UNQJ01000055.1"/>
</dbReference>
<gene>
    <name evidence="2" type="ORF">PROPAUS_2772</name>
</gene>
<proteinExistence type="predicted"/>
<dbReference type="Pfam" id="PF10708">
    <property type="entry name" value="DUF2510"/>
    <property type="match status" value="1"/>
</dbReference>
<accession>A0A383S9N8</accession>
<evidence type="ECO:0000259" key="1">
    <source>
        <dbReference type="Pfam" id="PF10708"/>
    </source>
</evidence>
<feature type="domain" description="DUF2510" evidence="1">
    <location>
        <begin position="4"/>
        <end position="30"/>
    </location>
</feature>
<protein>
    <recommendedName>
        <fullName evidence="1">DUF2510 domain-containing protein</fullName>
    </recommendedName>
</protein>
<reference evidence="3" key="1">
    <citation type="submission" date="2018-08" db="EMBL/GenBank/DDBJ databases">
        <authorList>
            <person name="Hornung B."/>
        </authorList>
    </citation>
    <scope>NUCLEOTIDE SEQUENCE [LARGE SCALE GENOMIC DNA]</scope>
</reference>